<proteinExistence type="predicted"/>
<dbReference type="Proteomes" id="UP001449595">
    <property type="component" value="Segment"/>
</dbReference>
<reference evidence="1 2" key="1">
    <citation type="submission" date="2024-03" db="EMBL/GenBank/DDBJ databases">
        <title>Isolation and characterization of a phage collection against Pseudomonas putida.</title>
        <authorList>
            <person name="Brauer A."/>
            <person name="Rosendahl S."/>
            <person name="Kangsep A."/>
            <person name="Rikberg R."/>
            <person name="Lewanczyk A.C."/>
            <person name="Horak R."/>
            <person name="Tamman H."/>
        </authorList>
    </citation>
    <scope>NUCLEOTIDE SEQUENCE [LARGE SCALE GENOMIC DNA]</scope>
</reference>
<name>A0AAX4MYG4_9CAUD</name>
<gene>
    <name evidence="1" type="ORF">Roomu2_00162</name>
</gene>
<organism evidence="1 2">
    <name type="scientific">Pseudomonas phage vB_PpuM-Roomu-2</name>
    <dbReference type="NCBI Taxonomy" id="3132621"/>
    <lineage>
        <taxon>Viruses</taxon>
        <taxon>Duplodnaviria</taxon>
        <taxon>Heunggongvirae</taxon>
        <taxon>Uroviricota</taxon>
        <taxon>Caudoviricetes</taxon>
        <taxon>Vandenendeviridae</taxon>
        <taxon>Gorskivirinae</taxon>
        <taxon>Tartuvirus</taxon>
        <taxon>Tartuvirus roomu2</taxon>
    </lineage>
</organism>
<sequence>MEVQYNKALADKLNLSEEVREELTAVYGHLYDALYNPDNYDDVTTYVSDLEYTLQGLWGFPKDKKFHYYNLHIKGCRCPELDNMEMVGHSTRRFVSVSCPIHKGAAW</sequence>
<keyword evidence="2" id="KW-1185">Reference proteome</keyword>
<evidence type="ECO:0000313" key="2">
    <source>
        <dbReference type="Proteomes" id="UP001449595"/>
    </source>
</evidence>
<protein>
    <submittedName>
        <fullName evidence="1">Uncharacterized protein</fullName>
    </submittedName>
</protein>
<accession>A0AAX4MYG4</accession>
<evidence type="ECO:0000313" key="1">
    <source>
        <dbReference type="EMBL" id="WYV99842.1"/>
    </source>
</evidence>
<dbReference type="EMBL" id="PP496417">
    <property type="protein sequence ID" value="WYV99842.1"/>
    <property type="molecule type" value="Genomic_DNA"/>
</dbReference>